<protein>
    <submittedName>
        <fullName evidence="3">Uncharacterized protein</fullName>
    </submittedName>
</protein>
<dbReference type="OrthoDB" id="3204049at2759"/>
<accession>A0A1L9UYC1</accession>
<feature type="chain" id="PRO_5009887808" evidence="2">
    <location>
        <begin position="21"/>
        <end position="487"/>
    </location>
</feature>
<dbReference type="OMA" id="THEWKEA"/>
<keyword evidence="4" id="KW-1185">Reference proteome</keyword>
<evidence type="ECO:0000256" key="1">
    <source>
        <dbReference type="SAM" id="MobiDB-lite"/>
    </source>
</evidence>
<feature type="signal peptide" evidence="2">
    <location>
        <begin position="1"/>
        <end position="20"/>
    </location>
</feature>
<dbReference type="AlphaFoldDB" id="A0A1L9UYC1"/>
<evidence type="ECO:0000256" key="2">
    <source>
        <dbReference type="SAM" id="SignalP"/>
    </source>
</evidence>
<dbReference type="Proteomes" id="UP000184499">
    <property type="component" value="Unassembled WGS sequence"/>
</dbReference>
<feature type="region of interest" description="Disordered" evidence="1">
    <location>
        <begin position="23"/>
        <end position="60"/>
    </location>
</feature>
<name>A0A1L9UYC1_ASPBC</name>
<evidence type="ECO:0000313" key="4">
    <source>
        <dbReference type="Proteomes" id="UP000184499"/>
    </source>
</evidence>
<dbReference type="RefSeq" id="XP_067483942.1">
    <property type="nucleotide sequence ID" value="XM_067622334.1"/>
</dbReference>
<dbReference type="GeneID" id="93574822"/>
<proteinExistence type="predicted"/>
<organism evidence="3 4">
    <name type="scientific">Aspergillus brasiliensis (strain CBS 101740 / IMI 381727 / IBT 21946)</name>
    <dbReference type="NCBI Taxonomy" id="767769"/>
    <lineage>
        <taxon>Eukaryota</taxon>
        <taxon>Fungi</taxon>
        <taxon>Dikarya</taxon>
        <taxon>Ascomycota</taxon>
        <taxon>Pezizomycotina</taxon>
        <taxon>Eurotiomycetes</taxon>
        <taxon>Eurotiomycetidae</taxon>
        <taxon>Eurotiales</taxon>
        <taxon>Aspergillaceae</taxon>
        <taxon>Aspergillus</taxon>
        <taxon>Aspergillus subgen. Circumdati</taxon>
    </lineage>
</organism>
<feature type="compositionally biased region" description="Low complexity" evidence="1">
    <location>
        <begin position="45"/>
        <end position="56"/>
    </location>
</feature>
<dbReference type="VEuPathDB" id="FungiDB:ASPBRDRAFT_27117"/>
<dbReference type="EMBL" id="KV878680">
    <property type="protein sequence ID" value="OJJ76695.1"/>
    <property type="molecule type" value="Genomic_DNA"/>
</dbReference>
<evidence type="ECO:0000313" key="3">
    <source>
        <dbReference type="EMBL" id="OJJ76695.1"/>
    </source>
</evidence>
<feature type="compositionally biased region" description="Basic and acidic residues" evidence="1">
    <location>
        <begin position="26"/>
        <end position="35"/>
    </location>
</feature>
<reference evidence="4" key="1">
    <citation type="journal article" date="2017" name="Genome Biol.">
        <title>Comparative genomics reveals high biological diversity and specific adaptations in the industrially and medically important fungal genus Aspergillus.</title>
        <authorList>
            <person name="de Vries R.P."/>
            <person name="Riley R."/>
            <person name="Wiebenga A."/>
            <person name="Aguilar-Osorio G."/>
            <person name="Amillis S."/>
            <person name="Uchima C.A."/>
            <person name="Anderluh G."/>
            <person name="Asadollahi M."/>
            <person name="Askin M."/>
            <person name="Barry K."/>
            <person name="Battaglia E."/>
            <person name="Bayram O."/>
            <person name="Benocci T."/>
            <person name="Braus-Stromeyer S.A."/>
            <person name="Caldana C."/>
            <person name="Canovas D."/>
            <person name="Cerqueira G.C."/>
            <person name="Chen F."/>
            <person name="Chen W."/>
            <person name="Choi C."/>
            <person name="Clum A."/>
            <person name="Dos Santos R.A."/>
            <person name="Damasio A.R."/>
            <person name="Diallinas G."/>
            <person name="Emri T."/>
            <person name="Fekete E."/>
            <person name="Flipphi M."/>
            <person name="Freyberg S."/>
            <person name="Gallo A."/>
            <person name="Gournas C."/>
            <person name="Habgood R."/>
            <person name="Hainaut M."/>
            <person name="Harispe M.L."/>
            <person name="Henrissat B."/>
            <person name="Hilden K.S."/>
            <person name="Hope R."/>
            <person name="Hossain A."/>
            <person name="Karabika E."/>
            <person name="Karaffa L."/>
            <person name="Karanyi Z."/>
            <person name="Krasevec N."/>
            <person name="Kuo A."/>
            <person name="Kusch H."/>
            <person name="LaButti K."/>
            <person name="Lagendijk E.L."/>
            <person name="Lapidus A."/>
            <person name="Levasseur A."/>
            <person name="Lindquist E."/>
            <person name="Lipzen A."/>
            <person name="Logrieco A.F."/>
            <person name="MacCabe A."/>
            <person name="Maekelae M.R."/>
            <person name="Malavazi I."/>
            <person name="Melin P."/>
            <person name="Meyer V."/>
            <person name="Mielnichuk N."/>
            <person name="Miskei M."/>
            <person name="Molnar A.P."/>
            <person name="Mule G."/>
            <person name="Ngan C.Y."/>
            <person name="Orejas M."/>
            <person name="Orosz E."/>
            <person name="Ouedraogo J.P."/>
            <person name="Overkamp K.M."/>
            <person name="Park H.-S."/>
            <person name="Perrone G."/>
            <person name="Piumi F."/>
            <person name="Punt P.J."/>
            <person name="Ram A.F."/>
            <person name="Ramon A."/>
            <person name="Rauscher S."/>
            <person name="Record E."/>
            <person name="Riano-Pachon D.M."/>
            <person name="Robert V."/>
            <person name="Roehrig J."/>
            <person name="Ruller R."/>
            <person name="Salamov A."/>
            <person name="Salih N.S."/>
            <person name="Samson R.A."/>
            <person name="Sandor E."/>
            <person name="Sanguinetti M."/>
            <person name="Schuetze T."/>
            <person name="Sepcic K."/>
            <person name="Shelest E."/>
            <person name="Sherlock G."/>
            <person name="Sophianopoulou V."/>
            <person name="Squina F.M."/>
            <person name="Sun H."/>
            <person name="Susca A."/>
            <person name="Todd R.B."/>
            <person name="Tsang A."/>
            <person name="Unkles S.E."/>
            <person name="van de Wiele N."/>
            <person name="van Rossen-Uffink D."/>
            <person name="Oliveira J.V."/>
            <person name="Vesth T.C."/>
            <person name="Visser J."/>
            <person name="Yu J.-H."/>
            <person name="Zhou M."/>
            <person name="Andersen M.R."/>
            <person name="Archer D.B."/>
            <person name="Baker S.E."/>
            <person name="Benoit I."/>
            <person name="Brakhage A.A."/>
            <person name="Braus G.H."/>
            <person name="Fischer R."/>
            <person name="Frisvad J.C."/>
            <person name="Goldman G.H."/>
            <person name="Houbraken J."/>
            <person name="Oakley B."/>
            <person name="Pocsi I."/>
            <person name="Scazzocchio C."/>
            <person name="Seiboth B."/>
            <person name="vanKuyk P.A."/>
            <person name="Wortman J."/>
            <person name="Dyer P.S."/>
            <person name="Grigoriev I.V."/>
        </authorList>
    </citation>
    <scope>NUCLEOTIDE SEQUENCE [LARGE SCALE GENOMIC DNA]</scope>
    <source>
        <strain evidence="4">CBS 101740 / IMI 381727 / IBT 21946</strain>
    </source>
</reference>
<gene>
    <name evidence="3" type="ORF">ASPBRDRAFT_27117</name>
</gene>
<sequence length="487" mass="56129">MIFSLLVNTTLLHHSFVSQAVFRPSQNDRRAPSDTRRKRPPKDFNSTSSPSSPSTNMAHQPDIIPWHTLASHLYPGSGSTSSPSSDHAKMCYDFTRLVAKVIEESSTHERKKYPAHYDPPENDTIIINDKTSQEIEREFDWRKAIFLIAHPGYHLPSLSTLGMRTASAFCHPYNPCVHHFVHFNALGFPNLQLAICLILRGDMDTLLRACAHPDVGLQSWRDLYQFDFGVCQNLPFILIHGPNGYVLHRLTTIGWRMLYRKALCSYISLNIAYCFPSTWDPEARKTEERDYRNTSLYQLMLFECTTDDGSSEFILGMHRRFFGVDRGQFYEADALQADEYQGLKGWVGNYKAFLQRNMYGKLSIEEFLTVGNVPLLFVPREADVGEVRWILSRAGKLPLELVLIIMDLADYTPRRSLEVPHDPLHPANRGTLDQYLEHCWQIMVRCDMIIRELGIPHYPWEREIEGEIFVHWDWGRPLVPFGARSPV</sequence>
<keyword evidence="2" id="KW-0732">Signal</keyword>